<protein>
    <submittedName>
        <fullName evidence="1">Uncharacterized protein</fullName>
    </submittedName>
</protein>
<dbReference type="EMBL" id="JPIT01000015">
    <property type="protein sequence ID" value="KIO46422.1"/>
    <property type="molecule type" value="Genomic_DNA"/>
</dbReference>
<comment type="caution">
    <text evidence="1">The sequence shown here is derived from an EMBL/GenBank/DDBJ whole genome shotgun (WGS) entry which is preliminary data.</text>
</comment>
<dbReference type="AlphaFoldDB" id="A0AB34R4Y6"/>
<organism evidence="1 2">
    <name type="scientific">Sanguibacteroides justesenii</name>
    <dbReference type="NCBI Taxonomy" id="1547597"/>
    <lineage>
        <taxon>Bacteria</taxon>
        <taxon>Pseudomonadati</taxon>
        <taxon>Bacteroidota</taxon>
        <taxon>Bacteroidia</taxon>
        <taxon>Bacteroidales</taxon>
        <taxon>Porphyromonadaceae</taxon>
        <taxon>Sanguibacteroides</taxon>
    </lineage>
</organism>
<evidence type="ECO:0000313" key="1">
    <source>
        <dbReference type="EMBL" id="KIO46422.1"/>
    </source>
</evidence>
<dbReference type="Proteomes" id="UP000031937">
    <property type="component" value="Unassembled WGS sequence"/>
</dbReference>
<gene>
    <name evidence="1" type="ORF">IE90_04645</name>
</gene>
<name>A0AB34R4Y6_9PORP</name>
<proteinExistence type="predicted"/>
<evidence type="ECO:0000313" key="2">
    <source>
        <dbReference type="Proteomes" id="UP000031937"/>
    </source>
</evidence>
<accession>A0AB34R4Y6</accession>
<reference evidence="1 2" key="1">
    <citation type="submission" date="2014-07" db="EMBL/GenBank/DDBJ databases">
        <title>Porphyromonadaceae bacterium OUH 334697 = ATCC BAA-2682 = DSM 28341 draft genome.</title>
        <authorList>
            <person name="Sydenham T.V."/>
            <person name="Hasman H."/>
            <person name="Justesen U.S."/>
        </authorList>
    </citation>
    <scope>NUCLEOTIDE SEQUENCE [LARGE SCALE GENOMIC DNA]</scope>
    <source>
        <strain evidence="1 2">OUH 334697</strain>
    </source>
</reference>
<sequence>MKKKLNFFLFSQKFLSPFLFAHVFIRYKNKEKHGEEFKNSGYHRGVYYRKSNSGADNDIGNGLANPKRINVYFFRLWIVASNSTRMSFFSNQKKDCLKLVRQSIYIILKSDSESFSTFRNTDQYLLFEL</sequence>